<dbReference type="KEGG" id="phet:94287435"/>
<evidence type="ECO:0000313" key="3">
    <source>
        <dbReference type="Proteomes" id="UP000674318"/>
    </source>
</evidence>
<feature type="compositionally biased region" description="Polar residues" evidence="1">
    <location>
        <begin position="343"/>
        <end position="354"/>
    </location>
</feature>
<evidence type="ECO:0000256" key="1">
    <source>
        <dbReference type="SAM" id="MobiDB-lite"/>
    </source>
</evidence>
<feature type="region of interest" description="Disordered" evidence="1">
    <location>
        <begin position="338"/>
        <end position="358"/>
    </location>
</feature>
<evidence type="ECO:0000313" key="2">
    <source>
        <dbReference type="EMBL" id="KAG5492731.1"/>
    </source>
</evidence>
<organism evidence="2 3">
    <name type="scientific">Porcisia hertigi</name>
    <dbReference type="NCBI Taxonomy" id="2761500"/>
    <lineage>
        <taxon>Eukaryota</taxon>
        <taxon>Discoba</taxon>
        <taxon>Euglenozoa</taxon>
        <taxon>Kinetoplastea</taxon>
        <taxon>Metakinetoplastina</taxon>
        <taxon>Trypanosomatida</taxon>
        <taxon>Trypanosomatidae</taxon>
        <taxon>Leishmaniinae</taxon>
        <taxon>Porcisia</taxon>
    </lineage>
</organism>
<feature type="compositionally biased region" description="Basic and acidic residues" evidence="1">
    <location>
        <begin position="243"/>
        <end position="253"/>
    </location>
</feature>
<protein>
    <submittedName>
        <fullName evidence="2">Uncharacterized protein</fullName>
    </submittedName>
</protein>
<proteinExistence type="predicted"/>
<gene>
    <name evidence="2" type="ORF">JKF63_01311</name>
</gene>
<dbReference type="OrthoDB" id="273232at2759"/>
<comment type="caution">
    <text evidence="2">The sequence shown here is derived from an EMBL/GenBank/DDBJ whole genome shotgun (WGS) entry which is preliminary data.</text>
</comment>
<reference evidence="2 3" key="1">
    <citation type="submission" date="2021-02" db="EMBL/GenBank/DDBJ databases">
        <title>Porcisia hertigi Genome sequencing and assembly.</title>
        <authorList>
            <person name="Almutairi H."/>
            <person name="Gatherer D."/>
        </authorList>
    </citation>
    <scope>NUCLEOTIDE SEQUENCE [LARGE SCALE GENOMIC DNA]</scope>
    <source>
        <strain evidence="2 3">C119</strain>
    </source>
</reference>
<feature type="region of interest" description="Disordered" evidence="1">
    <location>
        <begin position="241"/>
        <end position="261"/>
    </location>
</feature>
<accession>A0A836I919</accession>
<keyword evidence="3" id="KW-1185">Reference proteome</keyword>
<dbReference type="AlphaFoldDB" id="A0A836I919"/>
<dbReference type="Proteomes" id="UP000674318">
    <property type="component" value="Chromosome 35"/>
</dbReference>
<name>A0A836I919_9TRYP</name>
<sequence length="601" mass="64842">MGSRLNHRKTWAASVAVVTTLIALVVRRRRRDVLSKDTVAGATHAEVVKTLKHSLLPVAVLPEDLPAGWSVAPPVFYPPHCAAIPIVLPSEVHSVGDKSHPSHTATTSVYQDKANDSAMMPTIFIFCSYTGRTAGPFATRQDECVYLSELVAHHPVLRDCLVANLGQWSPLPELGPQTETSAASTTTAPKETILSTLQRAFSHVLIGDEYVILSGVNGPYLALAVLTGLAGKWSPSLAARAPTRNEKGCKKDSGSATSVPTAEQLDLSSAIEAMVRATVNVPLVALGGEPPALSPRLPGASSVVHQGYYRVVCTREGRELELCVPSEWRVRSQCVAFSPPTPSRSTAAGPNRVSTGGGGPELGESILTLSFTPSLFVSEGSVDVRVSAEVFSALFENPKAAAATLWEASGATEISNPVAKATLEAMTARPLPASSHARANDVTLVYVQPKLGVVFSVHPHSAVVYEPWMTDLPTILYYPFGDAAEDDEPPRMTIQHVAELPSTWEVLAGDDEEFVHNVLFHFTDEKRAVAVSTTLTEISGIRCAMFHEVREARRCRTYVLPRGATVLIVRWETLEDCWDRDLQVFQQTLDTLHIDALAISQ</sequence>
<dbReference type="RefSeq" id="XP_067753515.1">
    <property type="nucleotide sequence ID" value="XM_067897358.1"/>
</dbReference>
<dbReference type="EMBL" id="JAFJZO010000035">
    <property type="protein sequence ID" value="KAG5492731.1"/>
    <property type="molecule type" value="Genomic_DNA"/>
</dbReference>
<dbReference type="GeneID" id="94287435"/>